<proteinExistence type="predicted"/>
<organism evidence="2 3">
    <name type="scientific">Elliptochloris bilobata</name>
    <dbReference type="NCBI Taxonomy" id="381761"/>
    <lineage>
        <taxon>Eukaryota</taxon>
        <taxon>Viridiplantae</taxon>
        <taxon>Chlorophyta</taxon>
        <taxon>core chlorophytes</taxon>
        <taxon>Trebouxiophyceae</taxon>
        <taxon>Trebouxiophyceae incertae sedis</taxon>
        <taxon>Elliptochloris clade</taxon>
        <taxon>Elliptochloris</taxon>
    </lineage>
</organism>
<dbReference type="PROSITE" id="PS51367">
    <property type="entry name" value="THAUMATIN_2"/>
    <property type="match status" value="1"/>
</dbReference>
<dbReference type="Gene3D" id="2.60.110.10">
    <property type="entry name" value="Thaumatin"/>
    <property type="match status" value="1"/>
</dbReference>
<dbReference type="AlphaFoldDB" id="A0AAW1SJY3"/>
<evidence type="ECO:0008006" key="4">
    <source>
        <dbReference type="Google" id="ProtNLM"/>
    </source>
</evidence>
<evidence type="ECO:0000313" key="3">
    <source>
        <dbReference type="Proteomes" id="UP001445335"/>
    </source>
</evidence>
<dbReference type="Proteomes" id="UP001445335">
    <property type="component" value="Unassembled WGS sequence"/>
</dbReference>
<feature type="disulfide bond" evidence="1">
    <location>
        <begin position="63"/>
        <end position="72"/>
    </location>
</feature>
<keyword evidence="1" id="KW-1015">Disulfide bond</keyword>
<dbReference type="PIRSF" id="PIRSF002703">
    <property type="entry name" value="Thaumatin"/>
    <property type="match status" value="1"/>
</dbReference>
<dbReference type="SUPFAM" id="SSF49870">
    <property type="entry name" value="Osmotin, thaumatin-like protein"/>
    <property type="match status" value="1"/>
</dbReference>
<reference evidence="2 3" key="1">
    <citation type="journal article" date="2024" name="Nat. Commun.">
        <title>Phylogenomics reveals the evolutionary origins of lichenization in chlorophyte algae.</title>
        <authorList>
            <person name="Puginier C."/>
            <person name="Libourel C."/>
            <person name="Otte J."/>
            <person name="Skaloud P."/>
            <person name="Haon M."/>
            <person name="Grisel S."/>
            <person name="Petersen M."/>
            <person name="Berrin J.G."/>
            <person name="Delaux P.M."/>
            <person name="Dal Grande F."/>
            <person name="Keller J."/>
        </authorList>
    </citation>
    <scope>NUCLEOTIDE SEQUENCE [LARGE SCALE GENOMIC DNA]</scope>
    <source>
        <strain evidence="2 3">SAG 245.80</strain>
    </source>
</reference>
<dbReference type="Pfam" id="PF00314">
    <property type="entry name" value="Thaumatin"/>
    <property type="match status" value="1"/>
</dbReference>
<dbReference type="EMBL" id="JALJOU010000002">
    <property type="protein sequence ID" value="KAK9845843.1"/>
    <property type="molecule type" value="Genomic_DNA"/>
</dbReference>
<dbReference type="InterPro" id="IPR037176">
    <property type="entry name" value="Osmotin/thaumatin-like_sf"/>
</dbReference>
<dbReference type="PANTHER" id="PTHR31048">
    <property type="entry name" value="OS03G0233200 PROTEIN"/>
    <property type="match status" value="1"/>
</dbReference>
<evidence type="ECO:0000256" key="1">
    <source>
        <dbReference type="PIRSR" id="PIRSR002703-1"/>
    </source>
</evidence>
<dbReference type="InterPro" id="IPR001938">
    <property type="entry name" value="Thaumatin"/>
</dbReference>
<protein>
    <recommendedName>
        <fullName evidence="4">Thaumatin-like protein</fullName>
    </recommendedName>
</protein>
<keyword evidence="3" id="KW-1185">Reference proteome</keyword>
<accession>A0AAW1SJY3</accession>
<feature type="disulfide bond" evidence="1">
    <location>
        <begin position="77"/>
        <end position="88"/>
    </location>
</feature>
<dbReference type="SMART" id="SM00205">
    <property type="entry name" value="THN"/>
    <property type="match status" value="1"/>
</dbReference>
<gene>
    <name evidence="2" type="ORF">WJX81_004051</name>
</gene>
<comment type="caution">
    <text evidence="2">The sequence shown here is derived from an EMBL/GenBank/DDBJ whole genome shotgun (WGS) entry which is preliminary data.</text>
</comment>
<sequence>MKLAPVNSNGAVDVSRARMAGVSGDNGGLIFSGGGWVLAPNEFIKFLLPTPFIGAQMWGRVACKDAPTDPTCANYTCSSASGSIPTGCTLVEPKGHFGIFEIHFGKTGMALDFYGISQADSYNLPITIVPVPSSYAGATSNPNRTNSCGSIVFASHLNKNCPAALSEDGSGSSSCITNENSLVFKNACPGCYSFSYDDATSTYVCRGADYQMQFGVVGEKAFYIPL</sequence>
<name>A0AAW1SJY3_9CHLO</name>
<evidence type="ECO:0000313" key="2">
    <source>
        <dbReference type="EMBL" id="KAK9845843.1"/>
    </source>
</evidence>